<dbReference type="AlphaFoldDB" id="A0A1C6UEY2"/>
<dbReference type="EMBL" id="FMIA01000002">
    <property type="protein sequence ID" value="SCL52596.1"/>
    <property type="molecule type" value="Genomic_DNA"/>
</dbReference>
<keyword evidence="1" id="KW-0378">Hydrolase</keyword>
<dbReference type="Pfam" id="PF07228">
    <property type="entry name" value="SpoIIE"/>
    <property type="match status" value="1"/>
</dbReference>
<dbReference type="PANTHER" id="PTHR43156:SF2">
    <property type="entry name" value="STAGE II SPORULATION PROTEIN E"/>
    <property type="match status" value="1"/>
</dbReference>
<organism evidence="5 6">
    <name type="scientific">Micromonospora yangpuensis</name>
    <dbReference type="NCBI Taxonomy" id="683228"/>
    <lineage>
        <taxon>Bacteria</taxon>
        <taxon>Bacillati</taxon>
        <taxon>Actinomycetota</taxon>
        <taxon>Actinomycetes</taxon>
        <taxon>Micromonosporales</taxon>
        <taxon>Micromonosporaceae</taxon>
        <taxon>Micromonospora</taxon>
    </lineage>
</organism>
<dbReference type="Pfam" id="PF01590">
    <property type="entry name" value="GAF"/>
    <property type="match status" value="1"/>
</dbReference>
<dbReference type="InterPro" id="IPR003018">
    <property type="entry name" value="GAF"/>
</dbReference>
<dbReference type="Gene3D" id="3.30.450.40">
    <property type="match status" value="1"/>
</dbReference>
<accession>A0A1C6UEY2</accession>
<name>A0A1C6UEY2_9ACTN</name>
<keyword evidence="6" id="KW-1185">Reference proteome</keyword>
<evidence type="ECO:0000259" key="3">
    <source>
        <dbReference type="SMART" id="SM00065"/>
    </source>
</evidence>
<dbReference type="GO" id="GO:0016791">
    <property type="term" value="F:phosphatase activity"/>
    <property type="evidence" value="ECO:0007669"/>
    <property type="project" value="TreeGrafter"/>
</dbReference>
<dbReference type="InterPro" id="IPR001932">
    <property type="entry name" value="PPM-type_phosphatase-like_dom"/>
</dbReference>
<dbReference type="Gene3D" id="3.60.40.10">
    <property type="entry name" value="PPM-type phosphatase domain"/>
    <property type="match status" value="1"/>
</dbReference>
<feature type="domain" description="GAF" evidence="3">
    <location>
        <begin position="75"/>
        <end position="221"/>
    </location>
</feature>
<evidence type="ECO:0000313" key="6">
    <source>
        <dbReference type="Proteomes" id="UP000198937"/>
    </source>
</evidence>
<dbReference type="SUPFAM" id="SSF81606">
    <property type="entry name" value="PP2C-like"/>
    <property type="match status" value="1"/>
</dbReference>
<dbReference type="Proteomes" id="UP000198937">
    <property type="component" value="Unassembled WGS sequence"/>
</dbReference>
<evidence type="ECO:0000259" key="4">
    <source>
        <dbReference type="SMART" id="SM00331"/>
    </source>
</evidence>
<dbReference type="PANTHER" id="PTHR43156">
    <property type="entry name" value="STAGE II SPORULATION PROTEIN E-RELATED"/>
    <property type="match status" value="1"/>
</dbReference>
<reference evidence="5 6" key="1">
    <citation type="submission" date="2016-06" db="EMBL/GenBank/DDBJ databases">
        <authorList>
            <person name="Kjaerup R.B."/>
            <person name="Dalgaard T.S."/>
            <person name="Juul-Madsen H.R."/>
        </authorList>
    </citation>
    <scope>NUCLEOTIDE SEQUENCE [LARGE SCALE GENOMIC DNA]</scope>
    <source>
        <strain evidence="5 6">DSM 45577</strain>
    </source>
</reference>
<gene>
    <name evidence="5" type="ORF">GA0070617_2124</name>
</gene>
<dbReference type="SUPFAM" id="SSF55781">
    <property type="entry name" value="GAF domain-like"/>
    <property type="match status" value="1"/>
</dbReference>
<feature type="compositionally biased region" description="Gly residues" evidence="2">
    <location>
        <begin position="30"/>
        <end position="39"/>
    </location>
</feature>
<sequence length="477" mass="50460">MATLICSSDRPGYALAGQLEAVLDEVSSGGQNGGMGTGASGVATAGGPAPRALPAQIFDPLRLAAVHRTGLLDTGAEEPFDRLAQLAATLLGTPFAFVTVVDDRRSFWKSCIGVDTTDPQDRQNPVQESFCQYVIGTDAELIVADARVDPRTRDNPSIELMGVVAWAGCPVRSPDGHVLGTFCVVDTVRRDWTACDVEVLRTLSHAAAGEIALRVAVEDAQAATRRAEQATVQAVTLAHTLQESLLPTRVPQIPGVEVAARYRRGAGGGEVLGDFYDVFPSTGRSWAAVVGDVSGKGAVAAKTTALARYTLRAAAARSAVPSSNLATLNTALREWYVTDEQYLTAIYATLRPHPAGFGVRVSCGGHDPALVRRADGTVTPLGRHGLILGWLDTPHLYDQRTLLRPGDTLLLYTDGVTEARRPADREMFGPDRLREVLAATRASTAEAVATAVEEAVLTHAEGRSTDDTAIVALHVPA</sequence>
<evidence type="ECO:0000313" key="5">
    <source>
        <dbReference type="EMBL" id="SCL52596.1"/>
    </source>
</evidence>
<dbReference type="SMART" id="SM00065">
    <property type="entry name" value="GAF"/>
    <property type="match status" value="1"/>
</dbReference>
<dbReference type="STRING" id="683228.GA0070617_2124"/>
<dbReference type="InterPro" id="IPR036457">
    <property type="entry name" value="PPM-type-like_dom_sf"/>
</dbReference>
<protein>
    <submittedName>
        <fullName evidence="5">Serine phosphatase RsbU, regulator of sigma subunit</fullName>
    </submittedName>
</protein>
<feature type="domain" description="PPM-type phosphatase" evidence="4">
    <location>
        <begin position="253"/>
        <end position="475"/>
    </location>
</feature>
<proteinExistence type="predicted"/>
<dbReference type="InterPro" id="IPR052016">
    <property type="entry name" value="Bact_Sigma-Reg"/>
</dbReference>
<dbReference type="InterPro" id="IPR029016">
    <property type="entry name" value="GAF-like_dom_sf"/>
</dbReference>
<evidence type="ECO:0000256" key="1">
    <source>
        <dbReference type="ARBA" id="ARBA00022801"/>
    </source>
</evidence>
<evidence type="ECO:0000256" key="2">
    <source>
        <dbReference type="SAM" id="MobiDB-lite"/>
    </source>
</evidence>
<dbReference type="SMART" id="SM00331">
    <property type="entry name" value="PP2C_SIG"/>
    <property type="match status" value="1"/>
</dbReference>
<feature type="region of interest" description="Disordered" evidence="2">
    <location>
        <begin position="27"/>
        <end position="46"/>
    </location>
</feature>